<dbReference type="OrthoDB" id="4061990at2759"/>
<accession>A0A4C2EBM8</accession>
<evidence type="ECO:0000313" key="3">
    <source>
        <dbReference type="Proteomes" id="UP000301737"/>
    </source>
</evidence>
<protein>
    <submittedName>
        <fullName evidence="2">Uncharacterized protein</fullName>
    </submittedName>
</protein>
<organism evidence="2 3">
    <name type="scientific">Zygosaccharomyces mellis</name>
    <dbReference type="NCBI Taxonomy" id="42258"/>
    <lineage>
        <taxon>Eukaryota</taxon>
        <taxon>Fungi</taxon>
        <taxon>Dikarya</taxon>
        <taxon>Ascomycota</taxon>
        <taxon>Saccharomycotina</taxon>
        <taxon>Saccharomycetes</taxon>
        <taxon>Saccharomycetales</taxon>
        <taxon>Saccharomycetaceae</taxon>
        <taxon>Zygosaccharomyces</taxon>
    </lineage>
</organism>
<proteinExistence type="predicted"/>
<evidence type="ECO:0000256" key="1">
    <source>
        <dbReference type="SAM" id="MobiDB-lite"/>
    </source>
</evidence>
<dbReference type="AlphaFoldDB" id="A0A4C2EBM8"/>
<evidence type="ECO:0000313" key="2">
    <source>
        <dbReference type="EMBL" id="GCF01546.1"/>
    </source>
</evidence>
<keyword evidence="3" id="KW-1185">Reference proteome</keyword>
<sequence>MNESKKRSLTLTPSSGIQMTGKKRILDDGSPHKSKGPFGASEIEDWQKQFLMQSREIRRLQKINQFLELERDYDA</sequence>
<reference evidence="2 3" key="1">
    <citation type="submission" date="2019-01" db="EMBL/GenBank/DDBJ databases">
        <title>Draft Genome Sequencing of Zygosaccharomyces mellis Ca-7.</title>
        <authorList>
            <person name="Shiwa Y."/>
            <person name="Kanesaki Y."/>
            <person name="Ishige T."/>
            <person name="Mura K."/>
            <person name="Hori T."/>
            <person name="Tamura T."/>
        </authorList>
    </citation>
    <scope>NUCLEOTIDE SEQUENCE [LARGE SCALE GENOMIC DNA]</scope>
    <source>
        <strain evidence="2 3">Ca-7</strain>
    </source>
</reference>
<dbReference type="EMBL" id="BIMX01000035">
    <property type="protein sequence ID" value="GCF01546.1"/>
    <property type="molecule type" value="Genomic_DNA"/>
</dbReference>
<feature type="compositionally biased region" description="Polar residues" evidence="1">
    <location>
        <begin position="7"/>
        <end position="18"/>
    </location>
</feature>
<comment type="caution">
    <text evidence="2">The sequence shown here is derived from an EMBL/GenBank/DDBJ whole genome shotgun (WGS) entry which is preliminary data.</text>
</comment>
<dbReference type="Proteomes" id="UP000301737">
    <property type="component" value="Unassembled WGS sequence"/>
</dbReference>
<feature type="region of interest" description="Disordered" evidence="1">
    <location>
        <begin position="1"/>
        <end position="40"/>
    </location>
</feature>
<gene>
    <name evidence="2" type="ORF">ZYGM_000511</name>
</gene>
<name>A0A4C2EBM8_9SACH</name>